<evidence type="ECO:0000313" key="27">
    <source>
        <dbReference type="Ensembl" id="ENSBIXP00005041984.1"/>
    </source>
</evidence>
<dbReference type="PRINTS" id="PR00420">
    <property type="entry name" value="RNGMNOXGNASE"/>
</dbReference>
<dbReference type="InterPro" id="IPR001781">
    <property type="entry name" value="Znf_LIM"/>
</dbReference>
<keyword evidence="12" id="KW-0521">NADP</keyword>
<evidence type="ECO:0000256" key="20">
    <source>
        <dbReference type="ARBA" id="ARBA00049522"/>
    </source>
</evidence>
<feature type="compositionally biased region" description="Low complexity" evidence="23">
    <location>
        <begin position="1614"/>
        <end position="1631"/>
    </location>
</feature>
<keyword evidence="6" id="KW-0268">Exocytosis</keyword>
<keyword evidence="16 22" id="KW-0175">Coiled coil</keyword>
<evidence type="ECO:0000256" key="7">
    <source>
        <dbReference type="ARBA" id="ARBA00022490"/>
    </source>
</evidence>
<dbReference type="PANTHER" id="PTHR23167:SF51">
    <property type="entry name" value="[F-ACTIN]-MONOOXYGENASE MICAL3"/>
    <property type="match status" value="1"/>
</dbReference>
<evidence type="ECO:0000256" key="18">
    <source>
        <dbReference type="ARBA" id="ARBA00023212"/>
    </source>
</evidence>
<dbReference type="GO" id="GO:0006887">
    <property type="term" value="P:exocytosis"/>
    <property type="evidence" value="ECO:0007669"/>
    <property type="project" value="UniProtKB-KW"/>
</dbReference>
<keyword evidence="19" id="KW-0539">Nucleus</keyword>
<feature type="compositionally biased region" description="Low complexity" evidence="23">
    <location>
        <begin position="1653"/>
        <end position="1673"/>
    </location>
</feature>
<dbReference type="InterPro" id="IPR050540">
    <property type="entry name" value="F-actin_Monoox_Mical"/>
</dbReference>
<evidence type="ECO:0000256" key="11">
    <source>
        <dbReference type="ARBA" id="ARBA00022833"/>
    </source>
</evidence>
<dbReference type="Ensembl" id="ENSBIXT00005051316.1">
    <property type="protein sequence ID" value="ENSBIXP00005041984.1"/>
    <property type="gene ID" value="ENSBIXG00005025433.1"/>
</dbReference>
<dbReference type="GO" id="GO:0005856">
    <property type="term" value="C:cytoskeleton"/>
    <property type="evidence" value="ECO:0007669"/>
    <property type="project" value="UniProtKB-SubCell"/>
</dbReference>
<feature type="compositionally biased region" description="Pro residues" evidence="23">
    <location>
        <begin position="1237"/>
        <end position="1253"/>
    </location>
</feature>
<feature type="domain" description="Calponin-homology (CH)" evidence="24">
    <location>
        <begin position="518"/>
        <end position="624"/>
    </location>
</feature>
<dbReference type="CDD" id="cd21251">
    <property type="entry name" value="CH_MICAL3"/>
    <property type="match status" value="1"/>
</dbReference>
<dbReference type="PROSITE" id="PS00478">
    <property type="entry name" value="LIM_DOMAIN_1"/>
    <property type="match status" value="1"/>
</dbReference>
<dbReference type="Pfam" id="PF00412">
    <property type="entry name" value="LIM"/>
    <property type="match status" value="1"/>
</dbReference>
<feature type="compositionally biased region" description="Polar residues" evidence="23">
    <location>
        <begin position="1297"/>
        <end position="1306"/>
    </location>
</feature>
<keyword evidence="11 21" id="KW-0862">Zinc</keyword>
<feature type="compositionally biased region" description="Acidic residues" evidence="23">
    <location>
        <begin position="984"/>
        <end position="1013"/>
    </location>
</feature>
<keyword evidence="9 21" id="KW-0479">Metal-binding</keyword>
<evidence type="ECO:0000256" key="4">
    <source>
        <dbReference type="ARBA" id="ARBA00008223"/>
    </source>
</evidence>
<feature type="region of interest" description="Disordered" evidence="23">
    <location>
        <begin position="905"/>
        <end position="1065"/>
    </location>
</feature>
<dbReference type="SMART" id="SM01203">
    <property type="entry name" value="DUF3585"/>
    <property type="match status" value="1"/>
</dbReference>
<dbReference type="PROSITE" id="PS50021">
    <property type="entry name" value="CH"/>
    <property type="match status" value="1"/>
</dbReference>
<dbReference type="FunFam" id="3.50.50.60:FF:000004">
    <property type="entry name" value="protein-methionine sulfoxide oxidase MICAL2 isoform X1"/>
    <property type="match status" value="1"/>
</dbReference>
<keyword evidence="10" id="KW-0274">FAD</keyword>
<evidence type="ECO:0000256" key="19">
    <source>
        <dbReference type="ARBA" id="ARBA00023242"/>
    </source>
</evidence>
<keyword evidence="8" id="KW-0285">Flavoprotein</keyword>
<dbReference type="GO" id="GO:0005634">
    <property type="term" value="C:nucleus"/>
    <property type="evidence" value="ECO:0007669"/>
    <property type="project" value="UniProtKB-SubCell"/>
</dbReference>
<dbReference type="GO" id="GO:0120501">
    <property type="term" value="F:F-actin monooxygenase activity"/>
    <property type="evidence" value="ECO:0007669"/>
    <property type="project" value="UniProtKB-EC"/>
</dbReference>
<dbReference type="SMART" id="SM00132">
    <property type="entry name" value="LIM"/>
    <property type="match status" value="1"/>
</dbReference>
<evidence type="ECO:0000256" key="21">
    <source>
        <dbReference type="PROSITE-ProRule" id="PRU00125"/>
    </source>
</evidence>
<comment type="subcellular location">
    <subcellularLocation>
        <location evidence="3">Cytoplasm</location>
        <location evidence="3">Cytoskeleton</location>
    </subcellularLocation>
    <subcellularLocation>
        <location evidence="2">Nucleus</location>
    </subcellularLocation>
</comment>
<comment type="similarity">
    <text evidence="4">Belongs to the Mical family.</text>
</comment>
<feature type="compositionally biased region" description="Basic and acidic residues" evidence="23">
    <location>
        <begin position="1399"/>
        <end position="1413"/>
    </location>
</feature>
<feature type="compositionally biased region" description="Acidic residues" evidence="23">
    <location>
        <begin position="1505"/>
        <end position="1523"/>
    </location>
</feature>
<dbReference type="Proteomes" id="UP000429181">
    <property type="component" value="Chromosome 5"/>
</dbReference>
<dbReference type="PROSITE" id="PS51848">
    <property type="entry name" value="BMERB"/>
    <property type="match status" value="1"/>
</dbReference>
<proteinExistence type="inferred from homology"/>
<dbReference type="GO" id="GO:0003779">
    <property type="term" value="F:actin binding"/>
    <property type="evidence" value="ECO:0007669"/>
    <property type="project" value="UniProtKB-KW"/>
</dbReference>
<organism evidence="27 28">
    <name type="scientific">Bos indicus x Bos taurus</name>
    <name type="common">Hybrid cattle</name>
    <dbReference type="NCBI Taxonomy" id="30522"/>
    <lineage>
        <taxon>Eukaryota</taxon>
        <taxon>Metazoa</taxon>
        <taxon>Chordata</taxon>
        <taxon>Craniata</taxon>
        <taxon>Vertebrata</taxon>
        <taxon>Euteleostomi</taxon>
        <taxon>Mammalia</taxon>
        <taxon>Eutheria</taxon>
        <taxon>Laurasiatheria</taxon>
        <taxon>Artiodactyla</taxon>
        <taxon>Ruminantia</taxon>
        <taxon>Pecora</taxon>
        <taxon>Bovidae</taxon>
        <taxon>Bovinae</taxon>
        <taxon>Bos</taxon>
    </lineage>
</organism>
<keyword evidence="14" id="KW-0503">Monooxygenase</keyword>
<keyword evidence="7" id="KW-0963">Cytoplasm</keyword>
<evidence type="ECO:0000256" key="23">
    <source>
        <dbReference type="SAM" id="MobiDB-lite"/>
    </source>
</evidence>
<feature type="coiled-coil region" evidence="22">
    <location>
        <begin position="1925"/>
        <end position="1969"/>
    </location>
</feature>
<feature type="compositionally biased region" description="Acidic residues" evidence="23">
    <location>
        <begin position="1084"/>
        <end position="1106"/>
    </location>
</feature>
<evidence type="ECO:0000256" key="1">
    <source>
        <dbReference type="ARBA" id="ARBA00001974"/>
    </source>
</evidence>
<dbReference type="Pfam" id="PF25413">
    <property type="entry name" value="Rossman_Mical"/>
    <property type="match status" value="1"/>
</dbReference>
<dbReference type="FunFam" id="2.10.110.10:FF:000043">
    <property type="entry name" value="protein-methionine sulfoxide oxidase MICAL3 isoform X2"/>
    <property type="match status" value="1"/>
</dbReference>
<reference evidence="27" key="2">
    <citation type="submission" date="2025-08" db="UniProtKB">
        <authorList>
            <consortium name="Ensembl"/>
        </authorList>
    </citation>
    <scope>IDENTIFICATION</scope>
</reference>
<dbReference type="Gene3D" id="3.50.50.60">
    <property type="entry name" value="FAD/NAD(P)-binding domain"/>
    <property type="match status" value="1"/>
</dbReference>
<evidence type="ECO:0000256" key="3">
    <source>
        <dbReference type="ARBA" id="ARBA00004245"/>
    </source>
</evidence>
<dbReference type="Gene3D" id="2.10.110.10">
    <property type="entry name" value="Cysteine Rich Protein"/>
    <property type="match status" value="1"/>
</dbReference>
<evidence type="ECO:0000256" key="14">
    <source>
        <dbReference type="ARBA" id="ARBA00023033"/>
    </source>
</evidence>
<dbReference type="GO" id="GO:0030042">
    <property type="term" value="P:actin filament depolymerization"/>
    <property type="evidence" value="ECO:0007669"/>
    <property type="project" value="UniProtKB-ARBA"/>
</dbReference>
<feature type="coiled-coil region" evidence="22">
    <location>
        <begin position="1803"/>
        <end position="1856"/>
    </location>
</feature>
<feature type="compositionally biased region" description="Basic residues" evidence="23">
    <location>
        <begin position="1674"/>
        <end position="1692"/>
    </location>
</feature>
<evidence type="ECO:0000256" key="17">
    <source>
        <dbReference type="ARBA" id="ARBA00023203"/>
    </source>
</evidence>
<feature type="compositionally biased region" description="Polar residues" evidence="23">
    <location>
        <begin position="1738"/>
        <end position="1747"/>
    </location>
</feature>
<dbReference type="InterPro" id="IPR036872">
    <property type="entry name" value="CH_dom_sf"/>
</dbReference>
<feature type="compositionally biased region" description="Pro residues" evidence="23">
    <location>
        <begin position="1212"/>
        <end position="1223"/>
    </location>
</feature>
<feature type="compositionally biased region" description="Low complexity" evidence="23">
    <location>
        <begin position="1414"/>
        <end position="1426"/>
    </location>
</feature>
<feature type="compositionally biased region" description="Basic and acidic residues" evidence="23">
    <location>
        <begin position="1782"/>
        <end position="1798"/>
    </location>
</feature>
<feature type="region of interest" description="Disordered" evidence="23">
    <location>
        <begin position="658"/>
        <end position="704"/>
    </location>
</feature>
<evidence type="ECO:0000259" key="25">
    <source>
        <dbReference type="PROSITE" id="PS50023"/>
    </source>
</evidence>
<dbReference type="InterPro" id="IPR057494">
    <property type="entry name" value="Rossman_Mical"/>
</dbReference>
<dbReference type="SUPFAM" id="SSF47576">
    <property type="entry name" value="Calponin-homology domain, CH-domain"/>
    <property type="match status" value="1"/>
</dbReference>
<feature type="compositionally biased region" description="Basic and acidic residues" evidence="23">
    <location>
        <begin position="669"/>
        <end position="679"/>
    </location>
</feature>
<evidence type="ECO:0000256" key="22">
    <source>
        <dbReference type="SAM" id="Coils"/>
    </source>
</evidence>
<feature type="domain" description="BMERB" evidence="26">
    <location>
        <begin position="1819"/>
        <end position="1968"/>
    </location>
</feature>
<evidence type="ECO:0000256" key="12">
    <source>
        <dbReference type="ARBA" id="ARBA00022857"/>
    </source>
</evidence>
<feature type="domain" description="LIM zinc-binding" evidence="25">
    <location>
        <begin position="762"/>
        <end position="824"/>
    </location>
</feature>
<evidence type="ECO:0000256" key="2">
    <source>
        <dbReference type="ARBA" id="ARBA00004123"/>
    </source>
</evidence>
<keyword evidence="15 21" id="KW-0440">LIM domain</keyword>
<dbReference type="FunFam" id="1.10.418.10:FF:000026">
    <property type="entry name" value="protein-methionine sulfoxide oxidase MICAL3 isoform X1"/>
    <property type="match status" value="1"/>
</dbReference>
<evidence type="ECO:0000256" key="5">
    <source>
        <dbReference type="ARBA" id="ARBA00012709"/>
    </source>
</evidence>
<dbReference type="GO" id="GO:0071949">
    <property type="term" value="F:FAD binding"/>
    <property type="evidence" value="ECO:0007669"/>
    <property type="project" value="InterPro"/>
</dbReference>
<dbReference type="InterPro" id="IPR022735">
    <property type="entry name" value="bMERB_dom"/>
</dbReference>
<evidence type="ECO:0000256" key="13">
    <source>
        <dbReference type="ARBA" id="ARBA00023002"/>
    </source>
</evidence>
<comment type="catalytic activity">
    <reaction evidence="20">
        <text>L-methionyl-[F-actin] + NADPH + O2 + H(+) = L-methionyl-(R)-S-oxide-[F-actin] + NADP(+) + H2O</text>
        <dbReference type="Rhea" id="RHEA:51308"/>
        <dbReference type="Rhea" id="RHEA-COMP:12953"/>
        <dbReference type="Rhea" id="RHEA-COMP:12956"/>
        <dbReference type="ChEBI" id="CHEBI:15377"/>
        <dbReference type="ChEBI" id="CHEBI:15378"/>
        <dbReference type="ChEBI" id="CHEBI:15379"/>
        <dbReference type="ChEBI" id="CHEBI:16044"/>
        <dbReference type="ChEBI" id="CHEBI:45764"/>
        <dbReference type="ChEBI" id="CHEBI:57783"/>
        <dbReference type="ChEBI" id="CHEBI:58349"/>
        <dbReference type="EC" id="1.14.13.225"/>
    </reaction>
</comment>
<keyword evidence="17" id="KW-0009">Actin-binding</keyword>
<sequence>MEESKNEATNRAHVLFDRFVQATTCKGTLKAFQELCDHLELKPKDHRSFYHKLKSKLNYWKAKALWAKLDKRGSHKDYKKGKVCTNTKCLIIGAGPCGLRTAIDLSLLGAKVVVIEKRDAFSRNNVLHLWPFTIHDLRGLGAKKFYGKFCAGAIDHISIRQLQLILLKVALILGIEIHVNVEFRGLVEPPEDQENERIGWRALVHPKTHPVSEYEFEVIIGGDGRRNTLEGFRRKEFRGKLAIAITANFINRNTTAEAKVEEISGVAFIFNQKFFQELREATGIDLENIVYYKDDTHYFVMTAKKQSLLDKGVILHDYADTELLLSRENVDQEALLSYAREAADFSTQQQLPSLDFAINHYGQPDVAMFDFTCMYASENAALVREHNGHQLLVALVGDSLLEPFWPMGTGIARGFLAAMDSAWMVRSWSLGTSPLEVLAERESIYRLLPQTTPENVSKNFSQYSIDPVTRYPNVNVNFLRPSQVRHLYDTGDTKDVHLEMENLVNSRTTPKLARNESVARSSKLLGWCQRQTDGYAGVNVTDLTMSWKSGLALCAIIHRYRPDLIDFDSLDEQNVEKNNQLAFDIAEKELGISPIMTGREMASVGEPDKLSMVMYLTQFYEMFKDSLPSRDASDLNAEERAVLIASTKSPISFLSKLGQTISRKRSPKDKKEKDLDGAGKRRKTSQSEEEDTPRGHRGARPTLVSTLTDRRMDVALGNQNKVKYMATQLLAKFEENAPPQSVGVRRQGSIKKEFPQNLGGSDTCYFCQKRVYVMERLSAEGKFFHRSCFKCEHCATTLRLSAYAYALEDGKFYCKPHYCYRLSGPAQRKRPAGVPLSGKEARGPLQDSPAADASGRPSTSASPAERSPGPSVNGLEEPSVAKRLRGTPERIELENYRLSVQQAEGLEEVPEETQAEHNLSSVLDTGTEEDAASSSSESEMEEEEPPLPTSDLGGVPWKEAVRIHALLRGKSEEELEASRSFGAGEEEEEDEEDEEEEEEEDEEDEEEDEDESSEVGSPRRLQQLLNPADPLEIQADVHWTHIRESQEERAALAPKSPLPGVPGLPSVRRAAVQAWLESVSGVPFDEDDLERDVDSEPAEIEGEAAENGDAGDTGAELDDDQHWSDDVPSEANTELHLPAVGAELELRVSDGEEEPPPASVGHPERGPSRVSSPTRSPEEPTGLSSPARSPGAQSAHPPLAAVATGVRSPAESPLPEPSTPPAEPEAHPPIRSQPEARTPPSPASPQHPSPPTQLPICSQPQPSPEATVPSPTLSPIRSQPVPARTSTPLAPLPVKNQGVTKDTLGSSLPGDEALKRSDLVAEFWMKSAEIRRSLGLTPVHRSPGSELAFQSPPLKACPAEKAPQSEGLRLLKPPPVPRKLGLPAAEGAQPCPPTPVSPPDREPKGPREEHRDLSSSSGLGLQGSSSRTRTPGSQSFNTSDSTMLTPPSSPPPPPPDEEPATLHRKPALAGQLVASAPPPPAVCVRPPREPTQPPQEEARKSFVESVDEIPFADDVEDTYDDNTCDDRTEDSSLQETFFTPPSHWPHPKQPLAPENGRGPESAVPLQKRGLPLVSAEAKELAAERMRAREKSVRSQALRDAMARQLSRMKEMDIAAAAPRTPRTPAPRRATAVPPKGPEEPAPRHEATSEELLSPPSDSGGPDGSVTSSEGSSGKSKKRSSLFSPRRSKKEKKPKGEGRPLERPSPGTLEEAAAKPRSLWKSVFSGYRKDKKKSDGRSCPSTPSSGTTVDAGKPRASPVSRAELRTRRQLSCSEDSDLSSDDVLERTSQKSRKEPRTYTEEELNAKLTRRVQKAARRQAKQEELKRLHRAQIIQRQLEQVEEKQRQLEERGVAVEKALRGEAGMGKKDDPKLMQEWFKLVQEKNAMVRYESELMIFARELELEDRQSRLQQELRERMAVEDHLKTEEELAEEKRILNEMLEVVEQRDALVALLEEQRLREKEEDKDLEAAMLSKGFSLHWS</sequence>
<dbReference type="SUPFAM" id="SSF57716">
    <property type="entry name" value="Glucocorticoid receptor-like (DNA-binding domain)"/>
    <property type="match status" value="1"/>
</dbReference>
<dbReference type="GeneTree" id="ENSGT00940000155580"/>
<feature type="region of interest" description="Disordered" evidence="23">
    <location>
        <begin position="1584"/>
        <end position="1802"/>
    </location>
</feature>
<evidence type="ECO:0000259" key="24">
    <source>
        <dbReference type="PROSITE" id="PS50021"/>
    </source>
</evidence>
<evidence type="ECO:0000256" key="16">
    <source>
        <dbReference type="ARBA" id="ARBA00023054"/>
    </source>
</evidence>
<accession>A0A4W2ID80</accession>
<dbReference type="PROSITE" id="PS50023">
    <property type="entry name" value="LIM_DOMAIN_2"/>
    <property type="match status" value="1"/>
</dbReference>
<feature type="compositionally biased region" description="Basic and acidic residues" evidence="23">
    <location>
        <begin position="1038"/>
        <end position="1050"/>
    </location>
</feature>
<evidence type="ECO:0000256" key="8">
    <source>
        <dbReference type="ARBA" id="ARBA00022630"/>
    </source>
</evidence>
<dbReference type="InterPro" id="IPR001715">
    <property type="entry name" value="CH_dom"/>
</dbReference>
<reference evidence="27 28" key="1">
    <citation type="submission" date="2018-11" db="EMBL/GenBank/DDBJ databases">
        <title>Haplotype-resolved cattle genomes.</title>
        <authorList>
            <person name="Low W.Y."/>
            <person name="Tearle R."/>
            <person name="Bickhart D.M."/>
            <person name="Rosen B.D."/>
            <person name="Koren S."/>
            <person name="Rhie A."/>
            <person name="Hiendleder S."/>
            <person name="Phillippy A.M."/>
            <person name="Smith T.P.L."/>
            <person name="Williams J.L."/>
        </authorList>
    </citation>
    <scope>NUCLEOTIDE SEQUENCE [LARGE SCALE GENOMIC DNA]</scope>
</reference>
<gene>
    <name evidence="27" type="primary">MICAL3</name>
</gene>
<comment type="cofactor">
    <cofactor evidence="1">
        <name>FAD</name>
        <dbReference type="ChEBI" id="CHEBI:57692"/>
    </cofactor>
</comment>
<feature type="compositionally biased region" description="Polar residues" evidence="23">
    <location>
        <begin position="1427"/>
        <end position="1445"/>
    </location>
</feature>
<protein>
    <recommendedName>
        <fullName evidence="5">F-actin monooxygenase</fullName>
        <ecNumber evidence="5">1.14.13.225</ecNumber>
    </recommendedName>
</protein>
<dbReference type="GO" id="GO:0046872">
    <property type="term" value="F:metal ion binding"/>
    <property type="evidence" value="ECO:0007669"/>
    <property type="project" value="UniProtKB-KW"/>
</dbReference>
<keyword evidence="13" id="KW-0560">Oxidoreductase</keyword>
<dbReference type="Pfam" id="PF12130">
    <property type="entry name" value="bMERB_dom"/>
    <property type="match status" value="1"/>
</dbReference>
<name>A0A4W2ID80_BOBOX</name>
<keyword evidence="18" id="KW-0206">Cytoskeleton</keyword>
<dbReference type="SMART" id="SM00033">
    <property type="entry name" value="CH"/>
    <property type="match status" value="1"/>
</dbReference>
<feature type="compositionally biased region" description="Basic and acidic residues" evidence="23">
    <location>
        <begin position="1636"/>
        <end position="1647"/>
    </location>
</feature>
<dbReference type="Pfam" id="PF01494">
    <property type="entry name" value="FAD_binding_3"/>
    <property type="match status" value="1"/>
</dbReference>
<evidence type="ECO:0000256" key="15">
    <source>
        <dbReference type="ARBA" id="ARBA00023038"/>
    </source>
</evidence>
<dbReference type="PANTHER" id="PTHR23167">
    <property type="entry name" value="CALPONIN HOMOLOGY DOMAIN-CONTAINING PROTEIN DDB_G0272472-RELATED"/>
    <property type="match status" value="1"/>
</dbReference>
<evidence type="ECO:0000256" key="10">
    <source>
        <dbReference type="ARBA" id="ARBA00022827"/>
    </source>
</evidence>
<dbReference type="Gene3D" id="1.10.418.10">
    <property type="entry name" value="Calponin-like domain"/>
    <property type="match status" value="1"/>
</dbReference>
<feature type="region of interest" description="Disordered" evidence="23">
    <location>
        <begin position="826"/>
        <end position="888"/>
    </location>
</feature>
<evidence type="ECO:0000256" key="6">
    <source>
        <dbReference type="ARBA" id="ARBA00022483"/>
    </source>
</evidence>
<dbReference type="EC" id="1.14.13.225" evidence="5"/>
<dbReference type="Pfam" id="PF00307">
    <property type="entry name" value="CH"/>
    <property type="match status" value="1"/>
</dbReference>
<evidence type="ECO:0000256" key="9">
    <source>
        <dbReference type="ARBA" id="ARBA00022723"/>
    </source>
</evidence>
<dbReference type="SUPFAM" id="SSF51905">
    <property type="entry name" value="FAD/NAD(P)-binding domain"/>
    <property type="match status" value="1"/>
</dbReference>
<feature type="region of interest" description="Disordered" evidence="23">
    <location>
        <begin position="1079"/>
        <end position="1315"/>
    </location>
</feature>
<dbReference type="InterPro" id="IPR002938">
    <property type="entry name" value="FAD-bd"/>
</dbReference>
<feature type="region of interest" description="Disordered" evidence="23">
    <location>
        <begin position="1336"/>
        <end position="1570"/>
    </location>
</feature>
<dbReference type="InterPro" id="IPR036188">
    <property type="entry name" value="FAD/NAD-bd_sf"/>
</dbReference>
<evidence type="ECO:0000259" key="26">
    <source>
        <dbReference type="PROSITE" id="PS51848"/>
    </source>
</evidence>
<evidence type="ECO:0000313" key="28">
    <source>
        <dbReference type="Proteomes" id="UP000429181"/>
    </source>
</evidence>
<dbReference type="CDD" id="cd09439">
    <property type="entry name" value="LIM_Mical"/>
    <property type="match status" value="1"/>
</dbReference>